<keyword evidence="3" id="KW-1185">Reference proteome</keyword>
<dbReference type="Proteomes" id="UP000579605">
    <property type="component" value="Unassembled WGS sequence"/>
</dbReference>
<gene>
    <name evidence="2" type="ORF">F4554_005482</name>
</gene>
<evidence type="ECO:0000313" key="2">
    <source>
        <dbReference type="EMBL" id="NYH92844.1"/>
    </source>
</evidence>
<accession>A0A852ZIS2</accession>
<protein>
    <submittedName>
        <fullName evidence="2">Uncharacterized protein</fullName>
    </submittedName>
</protein>
<keyword evidence="1" id="KW-0472">Membrane</keyword>
<dbReference type="EMBL" id="JACBZH010000001">
    <property type="protein sequence ID" value="NYH92844.1"/>
    <property type="molecule type" value="Genomic_DNA"/>
</dbReference>
<evidence type="ECO:0000313" key="3">
    <source>
        <dbReference type="Proteomes" id="UP000579605"/>
    </source>
</evidence>
<dbReference type="RefSeq" id="WP_179790237.1">
    <property type="nucleotide sequence ID" value="NZ_BAAARR010000041.1"/>
</dbReference>
<keyword evidence="1" id="KW-1133">Transmembrane helix</keyword>
<reference evidence="2 3" key="1">
    <citation type="submission" date="2020-07" db="EMBL/GenBank/DDBJ databases">
        <title>Sequencing the genomes of 1000 actinobacteria strains.</title>
        <authorList>
            <person name="Klenk H.-P."/>
        </authorList>
    </citation>
    <scope>NUCLEOTIDE SEQUENCE [LARGE SCALE GENOMIC DNA]</scope>
    <source>
        <strain evidence="2 3">DSM 18448</strain>
    </source>
</reference>
<proteinExistence type="predicted"/>
<dbReference type="AlphaFoldDB" id="A0A852ZIS2"/>
<feature type="transmembrane region" description="Helical" evidence="1">
    <location>
        <begin position="6"/>
        <end position="32"/>
    </location>
</feature>
<organism evidence="2 3">
    <name type="scientific">Actinopolymorpha rutila</name>
    <dbReference type="NCBI Taxonomy" id="446787"/>
    <lineage>
        <taxon>Bacteria</taxon>
        <taxon>Bacillati</taxon>
        <taxon>Actinomycetota</taxon>
        <taxon>Actinomycetes</taxon>
        <taxon>Propionibacteriales</taxon>
        <taxon>Actinopolymorphaceae</taxon>
        <taxon>Actinopolymorpha</taxon>
    </lineage>
</organism>
<evidence type="ECO:0000256" key="1">
    <source>
        <dbReference type="SAM" id="Phobius"/>
    </source>
</evidence>
<sequence>MPCSFGVAFVVAGAALPAALGTVVFGAVWILLGVLRALWWAKVCTTSQLVDDGDHLVWMYKGQRREVVAWEHLKHLLFQRWARSRQISWTIGGTQAGPFPYVLIDSRADPPPGGFRHFADIMVMSRADLEAADNALAGACERHGVTYHGIWSDW</sequence>
<name>A0A852ZIS2_9ACTN</name>
<keyword evidence="1" id="KW-0812">Transmembrane</keyword>
<comment type="caution">
    <text evidence="2">The sequence shown here is derived from an EMBL/GenBank/DDBJ whole genome shotgun (WGS) entry which is preliminary data.</text>
</comment>